<evidence type="ECO:0000256" key="1">
    <source>
        <dbReference type="ARBA" id="ARBA00004141"/>
    </source>
</evidence>
<dbReference type="SMART" id="SM00100">
    <property type="entry name" value="cNMP"/>
    <property type="match status" value="1"/>
</dbReference>
<feature type="transmembrane region" description="Helical" evidence="5">
    <location>
        <begin position="251"/>
        <end position="276"/>
    </location>
</feature>
<keyword evidence="2 5" id="KW-0812">Transmembrane</keyword>
<dbReference type="GO" id="GO:0005886">
    <property type="term" value="C:plasma membrane"/>
    <property type="evidence" value="ECO:0007669"/>
    <property type="project" value="TreeGrafter"/>
</dbReference>
<feature type="transmembrane region" description="Helical" evidence="5">
    <location>
        <begin position="520"/>
        <end position="549"/>
    </location>
</feature>
<feature type="transmembrane region" description="Helical" evidence="5">
    <location>
        <begin position="168"/>
        <end position="186"/>
    </location>
</feature>
<dbReference type="InterPro" id="IPR001898">
    <property type="entry name" value="SLC13A/DASS"/>
</dbReference>
<feature type="transmembrane region" description="Helical" evidence="5">
    <location>
        <begin position="288"/>
        <end position="310"/>
    </location>
</feature>
<dbReference type="PROSITE" id="PS50042">
    <property type="entry name" value="CNMP_BINDING_3"/>
    <property type="match status" value="1"/>
</dbReference>
<evidence type="ECO:0000313" key="7">
    <source>
        <dbReference type="EMBL" id="RJG05336.1"/>
    </source>
</evidence>
<feature type="transmembrane region" description="Helical" evidence="5">
    <location>
        <begin position="223"/>
        <end position="245"/>
    </location>
</feature>
<dbReference type="Gene3D" id="2.60.120.10">
    <property type="entry name" value="Jelly Rolls"/>
    <property type="match status" value="1"/>
</dbReference>
<dbReference type="Proteomes" id="UP000285190">
    <property type="component" value="Unassembled WGS sequence"/>
</dbReference>
<organism evidence="7 8">
    <name type="scientific">Noviherbaspirillum cavernae</name>
    <dbReference type="NCBI Taxonomy" id="2320862"/>
    <lineage>
        <taxon>Bacteria</taxon>
        <taxon>Pseudomonadati</taxon>
        <taxon>Pseudomonadota</taxon>
        <taxon>Betaproteobacteria</taxon>
        <taxon>Burkholderiales</taxon>
        <taxon>Oxalobacteraceae</taxon>
        <taxon>Noviherbaspirillum</taxon>
    </lineage>
</organism>
<feature type="domain" description="Cyclic nucleotide-binding" evidence="6">
    <location>
        <begin position="25"/>
        <end position="139"/>
    </location>
</feature>
<accession>A0A418WYP3</accession>
<evidence type="ECO:0000256" key="5">
    <source>
        <dbReference type="SAM" id="Phobius"/>
    </source>
</evidence>
<dbReference type="SUPFAM" id="SSF51206">
    <property type="entry name" value="cAMP-binding domain-like"/>
    <property type="match status" value="1"/>
</dbReference>
<keyword evidence="4 5" id="KW-0472">Membrane</keyword>
<proteinExistence type="predicted"/>
<evidence type="ECO:0000313" key="8">
    <source>
        <dbReference type="Proteomes" id="UP000285190"/>
    </source>
</evidence>
<dbReference type="CDD" id="cd00038">
    <property type="entry name" value="CAP_ED"/>
    <property type="match status" value="1"/>
</dbReference>
<dbReference type="InterPro" id="IPR014710">
    <property type="entry name" value="RmlC-like_jellyroll"/>
</dbReference>
<dbReference type="InterPro" id="IPR018490">
    <property type="entry name" value="cNMP-bd_dom_sf"/>
</dbReference>
<dbReference type="RefSeq" id="WP_119736942.1">
    <property type="nucleotide sequence ID" value="NZ_QYUN01000002.1"/>
</dbReference>
<dbReference type="GO" id="GO:0022857">
    <property type="term" value="F:transmembrane transporter activity"/>
    <property type="evidence" value="ECO:0007669"/>
    <property type="project" value="InterPro"/>
</dbReference>
<name>A0A418WYP3_9BURK</name>
<dbReference type="InterPro" id="IPR000595">
    <property type="entry name" value="cNMP-bd_dom"/>
</dbReference>
<dbReference type="Pfam" id="PF00939">
    <property type="entry name" value="Na_sulph_symp"/>
    <property type="match status" value="1"/>
</dbReference>
<keyword evidence="8" id="KW-1185">Reference proteome</keyword>
<feature type="transmembrane region" description="Helical" evidence="5">
    <location>
        <begin position="561"/>
        <end position="578"/>
    </location>
</feature>
<feature type="transmembrane region" description="Helical" evidence="5">
    <location>
        <begin position="452"/>
        <end position="468"/>
    </location>
</feature>
<feature type="transmembrane region" description="Helical" evidence="5">
    <location>
        <begin position="480"/>
        <end position="499"/>
    </location>
</feature>
<evidence type="ECO:0000259" key="6">
    <source>
        <dbReference type="PROSITE" id="PS50042"/>
    </source>
</evidence>
<evidence type="ECO:0000256" key="4">
    <source>
        <dbReference type="ARBA" id="ARBA00023136"/>
    </source>
</evidence>
<gene>
    <name evidence="7" type="ORF">D3870_04265</name>
</gene>
<evidence type="ECO:0000256" key="3">
    <source>
        <dbReference type="ARBA" id="ARBA00022989"/>
    </source>
</evidence>
<evidence type="ECO:0000256" key="2">
    <source>
        <dbReference type="ARBA" id="ARBA00022692"/>
    </source>
</evidence>
<sequence>MTALSIAVDRPDEAQSIRDLLTDPVFEKASYLGLARLLPYTSERIVQAGEYLYRAGAPANEFFYLLDGRVKLSSQKQQDIPPGSRRLGEEAATDFDHYLTNAVAQSTVRVLVISRKSLSILFESRPELRGEFYFSLMQTYAGDHLHQVERVEKTDAPAAGSGKTSEHVLALLGWLLTFIAPASILYFGDGWGLENNAVYFLAIFSSTILMWVFSLVDEYVPGIFALLATLAMGLVPTPVILSGLASDGFMLAMSVLGLAAVIVSSGLSYRLLLLLLTKLPNTAFWQNSALIGIGFLLTPLIPSINGRVALVSPFLSDMLEILHKKFKGPAANQLAVSAFTGVTLFSGIFLSSKSVNFVIFGLLPDQIQDQFQWMNWLVASAATGVVLLILYVVMALALPGEKEAAKLSREQLTIQLSLLGKLKNREWAAIIGVLLFMLGVVTTSFHKVSSPWLGMAILFGMLLFGALNKKEFREKIDWPFLIYLGGIVGITSAINYLGLSQVIASHLPWLGEYMHTNFSLFVLLLTGVIFVIRLAVPITATIVVVATILMPVAVHYGVNPWVVGFIILIIGEMWFFPYQCSYYLQYRQLTKGRIYDEKLFLKFNALSNVMKLAAIYASMPYWKTLGLL</sequence>
<reference evidence="7 8" key="1">
    <citation type="submission" date="2018-09" db="EMBL/GenBank/DDBJ databases">
        <authorList>
            <person name="Zhu H."/>
        </authorList>
    </citation>
    <scope>NUCLEOTIDE SEQUENCE [LARGE SCALE GENOMIC DNA]</scope>
    <source>
        <strain evidence="7 8">K2R10-39</strain>
    </source>
</reference>
<dbReference type="Pfam" id="PF00027">
    <property type="entry name" value="cNMP_binding"/>
    <property type="match status" value="1"/>
</dbReference>
<dbReference type="PANTHER" id="PTHR10283">
    <property type="entry name" value="SOLUTE CARRIER FAMILY 13 MEMBER"/>
    <property type="match status" value="1"/>
</dbReference>
<comment type="subcellular location">
    <subcellularLocation>
        <location evidence="1">Membrane</location>
        <topology evidence="1">Multi-pass membrane protein</topology>
    </subcellularLocation>
</comment>
<feature type="transmembrane region" description="Helical" evidence="5">
    <location>
        <begin position="599"/>
        <end position="619"/>
    </location>
</feature>
<feature type="transmembrane region" description="Helical" evidence="5">
    <location>
        <begin position="330"/>
        <end position="352"/>
    </location>
</feature>
<dbReference type="AlphaFoldDB" id="A0A418WYP3"/>
<feature type="transmembrane region" description="Helical" evidence="5">
    <location>
        <begin position="198"/>
        <end position="216"/>
    </location>
</feature>
<comment type="caution">
    <text evidence="7">The sequence shown here is derived from an EMBL/GenBank/DDBJ whole genome shotgun (WGS) entry which is preliminary data.</text>
</comment>
<dbReference type="EMBL" id="QYUN01000002">
    <property type="protein sequence ID" value="RJG05336.1"/>
    <property type="molecule type" value="Genomic_DNA"/>
</dbReference>
<feature type="transmembrane region" description="Helical" evidence="5">
    <location>
        <begin position="373"/>
        <end position="398"/>
    </location>
</feature>
<keyword evidence="3 5" id="KW-1133">Transmembrane helix</keyword>
<dbReference type="OrthoDB" id="8740737at2"/>
<protein>
    <submittedName>
        <fullName evidence="7">TRAP transporter large permease subunit</fullName>
    </submittedName>
</protein>